<reference evidence="1" key="1">
    <citation type="submission" date="2022-05" db="EMBL/GenBank/DDBJ databases">
        <title>The Musa troglodytarum L. genome provides insights into the mechanism of non-climacteric behaviour and enrichment of carotenoids.</title>
        <authorList>
            <person name="Wang J."/>
        </authorList>
    </citation>
    <scope>NUCLEOTIDE SEQUENCE</scope>
    <source>
        <tissue evidence="1">Leaf</tissue>
    </source>
</reference>
<evidence type="ECO:0000313" key="1">
    <source>
        <dbReference type="EMBL" id="URE47409.1"/>
    </source>
</evidence>
<dbReference type="EMBL" id="CP097511">
    <property type="protein sequence ID" value="URE47409.1"/>
    <property type="molecule type" value="Genomic_DNA"/>
</dbReference>
<sequence length="129" mass="14295">MVSDVEQTRPVTSVDSKRKAGAASSSSSFVRVIRSNLVRHDLLPDQQTCVLFHLWIAGQVFTSGGGGGTGIPDDIERWEVALAVVASRPQNRWTPVHIKPRNKLPLRALRTTAMVVWLPVRRMPPSFLL</sequence>
<name>A0A9E7IFJ5_9LILI</name>
<evidence type="ECO:0000313" key="2">
    <source>
        <dbReference type="Proteomes" id="UP001055439"/>
    </source>
</evidence>
<protein>
    <submittedName>
        <fullName evidence="1">Orn/Lys/Arg decarboxylase, C-terminal domain</fullName>
    </submittedName>
</protein>
<organism evidence="1 2">
    <name type="scientific">Musa troglodytarum</name>
    <name type="common">fe'i banana</name>
    <dbReference type="NCBI Taxonomy" id="320322"/>
    <lineage>
        <taxon>Eukaryota</taxon>
        <taxon>Viridiplantae</taxon>
        <taxon>Streptophyta</taxon>
        <taxon>Embryophyta</taxon>
        <taxon>Tracheophyta</taxon>
        <taxon>Spermatophyta</taxon>
        <taxon>Magnoliopsida</taxon>
        <taxon>Liliopsida</taxon>
        <taxon>Zingiberales</taxon>
        <taxon>Musaceae</taxon>
        <taxon>Musa</taxon>
    </lineage>
</organism>
<proteinExistence type="predicted"/>
<dbReference type="AlphaFoldDB" id="A0A9E7IFJ5"/>
<dbReference type="Proteomes" id="UP001055439">
    <property type="component" value="Chromosome 9"/>
</dbReference>
<dbReference type="OrthoDB" id="5978656at2759"/>
<accession>A0A9E7IFJ5</accession>
<gene>
    <name evidence="1" type="ORF">MUK42_15264</name>
</gene>
<keyword evidence="2" id="KW-1185">Reference proteome</keyword>